<proteinExistence type="predicted"/>
<dbReference type="InterPro" id="IPR027581">
    <property type="entry name" value="Target_ACGX"/>
</dbReference>
<gene>
    <name evidence="2" type="primary">acgA</name>
    <name evidence="2" type="ORF">F2Y87_03935</name>
</gene>
<dbReference type="Proteomes" id="UP000482653">
    <property type="component" value="Unassembled WGS sequence"/>
</dbReference>
<evidence type="ECO:0000256" key="1">
    <source>
        <dbReference type="SAM" id="MobiDB-lite"/>
    </source>
</evidence>
<dbReference type="RefSeq" id="WP_149946141.1">
    <property type="nucleotide sequence ID" value="NZ_JBBNMF010000007.1"/>
</dbReference>
<dbReference type="NCBIfam" id="TIGR04341">
    <property type="entry name" value="target_ACGX"/>
    <property type="match status" value="1"/>
</dbReference>
<comment type="caution">
    <text evidence="2">The sequence shown here is derived from an EMBL/GenBank/DDBJ whole genome shotgun (WGS) entry which is preliminary data.</text>
</comment>
<feature type="compositionally biased region" description="Low complexity" evidence="1">
    <location>
        <begin position="28"/>
        <end position="40"/>
    </location>
</feature>
<organism evidence="2 3">
    <name type="scientific">Bacteroides cellulosilyticus</name>
    <dbReference type="NCBI Taxonomy" id="246787"/>
    <lineage>
        <taxon>Bacteria</taxon>
        <taxon>Pseudomonadati</taxon>
        <taxon>Bacteroidota</taxon>
        <taxon>Bacteroidia</taxon>
        <taxon>Bacteroidales</taxon>
        <taxon>Bacteroidaceae</taxon>
        <taxon>Bacteroides</taxon>
    </lineage>
</organism>
<name>A0A6L3K6G9_9BACE</name>
<accession>A0A6L3K6G9</accession>
<dbReference type="EMBL" id="VVYX01000004">
    <property type="protein sequence ID" value="KAA5421663.1"/>
    <property type="molecule type" value="Genomic_DNA"/>
</dbReference>
<feature type="region of interest" description="Disordered" evidence="1">
    <location>
        <begin position="26"/>
        <end position="60"/>
    </location>
</feature>
<protein>
    <submittedName>
        <fullName evidence="2">ACGX-repeat peptide</fullName>
    </submittedName>
</protein>
<evidence type="ECO:0000313" key="2">
    <source>
        <dbReference type="EMBL" id="KAA5421663.1"/>
    </source>
</evidence>
<sequence length="60" mass="5854">MKRISMSGLYTARRSAQGYLCASEETPATGGACGSACGAGDPEPEPKPAACGSACGAGDK</sequence>
<dbReference type="AlphaFoldDB" id="A0A6L3K6G9"/>
<evidence type="ECO:0000313" key="3">
    <source>
        <dbReference type="Proteomes" id="UP000482653"/>
    </source>
</evidence>
<reference evidence="2 3" key="1">
    <citation type="journal article" date="2019" name="Nat. Med.">
        <title>A library of human gut bacterial isolates paired with longitudinal multiomics data enables mechanistic microbiome research.</title>
        <authorList>
            <person name="Poyet M."/>
            <person name="Groussin M."/>
            <person name="Gibbons S.M."/>
            <person name="Avila-Pacheco J."/>
            <person name="Jiang X."/>
            <person name="Kearney S.M."/>
            <person name="Perrotta A.R."/>
            <person name="Berdy B."/>
            <person name="Zhao S."/>
            <person name="Lieberman T.D."/>
            <person name="Swanson P.K."/>
            <person name="Smith M."/>
            <person name="Roesemann S."/>
            <person name="Alexander J.E."/>
            <person name="Rich S.A."/>
            <person name="Livny J."/>
            <person name="Vlamakis H."/>
            <person name="Clish C."/>
            <person name="Bullock K."/>
            <person name="Deik A."/>
            <person name="Scott J."/>
            <person name="Pierce K.A."/>
            <person name="Xavier R.J."/>
            <person name="Alm E.J."/>
        </authorList>
    </citation>
    <scope>NUCLEOTIDE SEQUENCE [LARGE SCALE GENOMIC DNA]</scope>
    <source>
        <strain evidence="2 3">BIOML-A8</strain>
    </source>
</reference>